<dbReference type="Gene3D" id="3.40.50.300">
    <property type="entry name" value="P-loop containing nucleotide triphosphate hydrolases"/>
    <property type="match status" value="1"/>
</dbReference>
<keyword evidence="1" id="KW-0378">Hydrolase</keyword>
<gene>
    <name evidence="6" type="ORF">ENJ89_06035</name>
</gene>
<dbReference type="SMART" id="SM00487">
    <property type="entry name" value="DEXDc"/>
    <property type="match status" value="1"/>
</dbReference>
<organism evidence="6">
    <name type="scientific">Caldithrix abyssi</name>
    <dbReference type="NCBI Taxonomy" id="187145"/>
    <lineage>
        <taxon>Bacteria</taxon>
        <taxon>Pseudomonadati</taxon>
        <taxon>Calditrichota</taxon>
        <taxon>Calditrichia</taxon>
        <taxon>Calditrichales</taxon>
        <taxon>Calditrichaceae</taxon>
        <taxon>Caldithrix</taxon>
    </lineage>
</organism>
<dbReference type="Pfam" id="PF04434">
    <property type="entry name" value="SWIM"/>
    <property type="match status" value="1"/>
</dbReference>
<evidence type="ECO:0000259" key="3">
    <source>
        <dbReference type="PROSITE" id="PS50966"/>
    </source>
</evidence>
<dbReference type="AlphaFoldDB" id="A0A7V5PP81"/>
<name>A0A7V5PP81_CALAY</name>
<dbReference type="InterPro" id="IPR014001">
    <property type="entry name" value="Helicase_ATP-bd"/>
</dbReference>
<dbReference type="InterPro" id="IPR000330">
    <property type="entry name" value="SNF2_N"/>
</dbReference>
<proteinExistence type="predicted"/>
<dbReference type="InterPro" id="IPR013663">
    <property type="entry name" value="Helicase_SWF/SNF/SWI_bac"/>
</dbReference>
<evidence type="ECO:0000313" key="6">
    <source>
        <dbReference type="EMBL" id="HHJ52736.1"/>
    </source>
</evidence>
<dbReference type="EMBL" id="DROD01000411">
    <property type="protein sequence ID" value="HHJ52736.1"/>
    <property type="molecule type" value="Genomic_DNA"/>
</dbReference>
<evidence type="ECO:0000259" key="4">
    <source>
        <dbReference type="PROSITE" id="PS51192"/>
    </source>
</evidence>
<feature type="domain" description="Helicase C-terminal" evidence="5">
    <location>
        <begin position="888"/>
        <end position="1041"/>
    </location>
</feature>
<dbReference type="Proteomes" id="UP000886124">
    <property type="component" value="Unassembled WGS sequence"/>
</dbReference>
<dbReference type="PANTHER" id="PTHR10799">
    <property type="entry name" value="SNF2/RAD54 HELICASE FAMILY"/>
    <property type="match status" value="1"/>
</dbReference>
<keyword evidence="2" id="KW-0862">Zinc</keyword>
<dbReference type="Pfam" id="PF00176">
    <property type="entry name" value="SNF2-rel_dom"/>
    <property type="match status" value="1"/>
</dbReference>
<dbReference type="GO" id="GO:0004386">
    <property type="term" value="F:helicase activity"/>
    <property type="evidence" value="ECO:0007669"/>
    <property type="project" value="UniProtKB-KW"/>
</dbReference>
<dbReference type="SMART" id="SM00490">
    <property type="entry name" value="HELICc"/>
    <property type="match status" value="1"/>
</dbReference>
<evidence type="ECO:0000256" key="2">
    <source>
        <dbReference type="PROSITE-ProRule" id="PRU00325"/>
    </source>
</evidence>
<evidence type="ECO:0000256" key="1">
    <source>
        <dbReference type="ARBA" id="ARBA00022801"/>
    </source>
</evidence>
<dbReference type="GO" id="GO:0005524">
    <property type="term" value="F:ATP binding"/>
    <property type="evidence" value="ECO:0007669"/>
    <property type="project" value="InterPro"/>
</dbReference>
<dbReference type="PROSITE" id="PS51192">
    <property type="entry name" value="HELICASE_ATP_BIND_1"/>
    <property type="match status" value="1"/>
</dbReference>
<dbReference type="InterPro" id="IPR007527">
    <property type="entry name" value="Znf_SWIM"/>
</dbReference>
<dbReference type="Pfam" id="PF08455">
    <property type="entry name" value="SNF2_assoc"/>
    <property type="match status" value="1"/>
</dbReference>
<feature type="domain" description="Helicase ATP-binding" evidence="4">
    <location>
        <begin position="604"/>
        <end position="763"/>
    </location>
</feature>
<dbReference type="CDD" id="cd18012">
    <property type="entry name" value="DEXQc_arch_SWI2_SNF2"/>
    <property type="match status" value="1"/>
</dbReference>
<keyword evidence="2" id="KW-0479">Metal-binding</keyword>
<feature type="domain" description="SWIM-type" evidence="3">
    <location>
        <begin position="49"/>
        <end position="83"/>
    </location>
</feature>
<dbReference type="InterPro" id="IPR038718">
    <property type="entry name" value="SNF2-like_sf"/>
</dbReference>
<dbReference type="InterPro" id="IPR049730">
    <property type="entry name" value="SNF2/RAD54-like_C"/>
</dbReference>
<comment type="caution">
    <text evidence="6">The sequence shown here is derived from an EMBL/GenBank/DDBJ whole genome shotgun (WGS) entry which is preliminary data.</text>
</comment>
<dbReference type="InterPro" id="IPR001650">
    <property type="entry name" value="Helicase_C-like"/>
</dbReference>
<dbReference type="GO" id="GO:0008270">
    <property type="term" value="F:zinc ion binding"/>
    <property type="evidence" value="ECO:0007669"/>
    <property type="project" value="UniProtKB-KW"/>
</dbReference>
<sequence>MKIDIKDLKDRVPDIIFKQGLDYFKEGRVKIKKMDNLSVEATVQGTYPYFVRLMVDEHSFSATCTCPYNYTCKHAVAVALKVIDEQTTSEEAPEGEAANWREYFEKLIAIQQVDSDFSQEVRWKLIYIIHILENYWNIKPLKVYMKKDGSYGRMQEPSFNELSEQNVFRTSGDLIAISFLERLQSQQSSVYYRGRLETSYLDFGLDAGQIFNLLRTSELHIKNEDGSIGTRIRFGRRPWRLVFKLTSEEGENYYQFKPYFVRDDQEVPIDKNTRILTVNPIWFFKDGRLHSCPFPLNYSYLKFFVDEEMSIRVSKNEYQEFISDYLAKLPIFPYVEFPPGIEVTEIDEISGKRLYIEEMDDQLVVSLSILYGDIEINYSNTNEQYLHYDNQTKKIIRVHRDFNAEARIREQVLDSQILEDTPGLFYAPFEQALDWLFDGLPKLAEAGFEIMGEEKLVRFRVKRAAANFGVNISSETDWFDVELNLEFDGIPVSLKELKKALQANKKFVKLRDGSIARLPEKLIEKFNYMLNFGQVDDTRIRFANHHLSFVDRMLAEAGQKKMDALSKEKLKKLDQFEKIKDYALPKNFKGELRDYQKAGFDWLNFLQDFSFGGILADDMGLGKTVQALALLQSEINKYPRKPNLIVAPTSVIFNWVREIENFTPEINYLVHYGTRRSRDIRRLKKYQLILTTYGHLRRDIVFLKDLDFNYAILDESQYIKNPQSETSKAVRLLSARNRLALTGTPVENNTMDLWAQFAFINPGLLGDQNFFRETFTKPIEKEQNVQVANSLRRLIFPFILRRTKEDVAKELPPKVENIIYSPMTDEQLKLYNKWRISYRESILEEIESKGLNKSKFKVLEGLTKLRQIACHPALVDKRYMDSVGKFDALTDMVEEIISEDHKVLIFSQFVQMLQIIRRHFDGRNIAYSYLDGATRDRQKPVDEFQNDPNVKIFLISLKAGGTGLNLTAADYVIHYDPWWNPAVEMQATDRAYRIGQTRKVFAYKLISKDSVEEKILKLQMKKRKLVESLISTEETFFKSLSKEDILDLFN</sequence>
<evidence type="ECO:0000259" key="5">
    <source>
        <dbReference type="PROSITE" id="PS51194"/>
    </source>
</evidence>
<dbReference type="GO" id="GO:0016787">
    <property type="term" value="F:hydrolase activity"/>
    <property type="evidence" value="ECO:0007669"/>
    <property type="project" value="UniProtKB-KW"/>
</dbReference>
<dbReference type="InterPro" id="IPR027417">
    <property type="entry name" value="P-loop_NTPase"/>
</dbReference>
<dbReference type="Pfam" id="PF00271">
    <property type="entry name" value="Helicase_C"/>
    <property type="match status" value="1"/>
</dbReference>
<keyword evidence="6" id="KW-0547">Nucleotide-binding</keyword>
<dbReference type="PROSITE" id="PS51194">
    <property type="entry name" value="HELICASE_CTER"/>
    <property type="match status" value="1"/>
</dbReference>
<dbReference type="SUPFAM" id="SSF52540">
    <property type="entry name" value="P-loop containing nucleoside triphosphate hydrolases"/>
    <property type="match status" value="2"/>
</dbReference>
<keyword evidence="2" id="KW-0863">Zinc-finger</keyword>
<dbReference type="PROSITE" id="PS50966">
    <property type="entry name" value="ZF_SWIM"/>
    <property type="match status" value="1"/>
</dbReference>
<keyword evidence="6" id="KW-0347">Helicase</keyword>
<dbReference type="CDD" id="cd18793">
    <property type="entry name" value="SF2_C_SNF"/>
    <property type="match status" value="1"/>
</dbReference>
<reference evidence="6" key="1">
    <citation type="journal article" date="2020" name="mSystems">
        <title>Genome- and Community-Level Interaction Insights into Carbon Utilization and Element Cycling Functions of Hydrothermarchaeota in Hydrothermal Sediment.</title>
        <authorList>
            <person name="Zhou Z."/>
            <person name="Liu Y."/>
            <person name="Xu W."/>
            <person name="Pan J."/>
            <person name="Luo Z.H."/>
            <person name="Li M."/>
        </authorList>
    </citation>
    <scope>NUCLEOTIDE SEQUENCE [LARGE SCALE GENOMIC DNA]</scope>
    <source>
        <strain evidence="6">HyVt-527</strain>
    </source>
</reference>
<dbReference type="Gene3D" id="3.40.50.10810">
    <property type="entry name" value="Tandem AAA-ATPase domain"/>
    <property type="match status" value="1"/>
</dbReference>
<accession>A0A7V5PP81</accession>
<keyword evidence="6" id="KW-0067">ATP-binding</keyword>
<protein>
    <submittedName>
        <fullName evidence="6">ATP-dependent helicase</fullName>
    </submittedName>
</protein>